<accession>A0AAE4K5N8</accession>
<evidence type="ECO:0000313" key="1">
    <source>
        <dbReference type="EMBL" id="MDT0338750.1"/>
    </source>
</evidence>
<name>A0AAE4K5N8_9BURK</name>
<protein>
    <submittedName>
        <fullName evidence="1">Uncharacterized protein</fullName>
    </submittedName>
</protein>
<proteinExistence type="predicted"/>
<organism evidence="1">
    <name type="scientific">Herbaspirillum huttiense subsp. nephrolepidis</name>
    <dbReference type="NCBI Taxonomy" id="3075126"/>
    <lineage>
        <taxon>Bacteria</taxon>
        <taxon>Pseudomonadati</taxon>
        <taxon>Pseudomonadota</taxon>
        <taxon>Betaproteobacteria</taxon>
        <taxon>Burkholderiales</taxon>
        <taxon>Oxalobacteraceae</taxon>
        <taxon>Herbaspirillum</taxon>
    </lineage>
</organism>
<dbReference type="RefSeq" id="WP_310837948.1">
    <property type="nucleotide sequence ID" value="NZ_JAVLSM010000010.1"/>
</dbReference>
<gene>
    <name evidence="1" type="ORF">RJN63_18065</name>
</gene>
<dbReference type="EMBL" id="JAVRAA010000009">
    <property type="protein sequence ID" value="MDT0338750.1"/>
    <property type="molecule type" value="Genomic_DNA"/>
</dbReference>
<comment type="caution">
    <text evidence="1">The sequence shown here is derived from an EMBL/GenBank/DDBJ whole genome shotgun (WGS) entry which is preliminary data.</text>
</comment>
<reference evidence="1" key="1">
    <citation type="submission" date="2023-02" db="EMBL/GenBank/DDBJ databases">
        <title>Description of Herbaspirillum huttiense subsp. nephrolepsisexaltata and Herbaspirillum huttiense subsp. lycopersicon.</title>
        <authorList>
            <person name="Poudel M."/>
            <person name="Sharma A."/>
            <person name="Goss E."/>
            <person name="Tapia J.H."/>
            <person name="Harmon C.M."/>
            <person name="Jones J.B."/>
        </authorList>
    </citation>
    <scope>NUCLEOTIDE SEQUENCE</scope>
    <source>
        <strain evidence="1">NC40101</strain>
    </source>
</reference>
<dbReference type="AlphaFoldDB" id="A0AAE4K5N8"/>
<sequence length="470" mass="53414">MILDAKEAAAQAFERALKDGVTLLPSALRQLLDALQTDAEHQPDLNEMADGLRIEFPYVEALQRGYADNDELHEVWVHAIRELLNRIRNWKQDDQKNSVEVLRALVTAAFVLDVQLKGLTQVATAIVTEPVRTGLKTLLLQYTFREIAPGRRYQKAHDDARENARTGRFEKILPRFHHFFFRGGGDISSAIRLLYESSPSTLAQVIEEKDDINFSGVVQDALGPQALRFALGVQNVGFKFACIATFCHENREVIPTGFDAPLGELLHQISQSSDAVWDSWMKAFFKHPGSYLPLEKALAQQLHTMDERHWVSLLNAPSLRYARKSAAPFTQLMLDFRAVAGDDGLERMCHLAYEIWNKWDYRDKDTQSVMFSPEPCALDFLVAGYYACQTPETLKSEESHLQQAINSIEEQWFESASSLTDQRNRLLSRIRLVRHGIAFKNGCQEALPPETVTEPHPYFEARFPYSFIGS</sequence>